<gene>
    <name evidence="1" type="ordered locus">Cyan7425_3635</name>
</gene>
<accession>B8HSH2</accession>
<protein>
    <submittedName>
        <fullName evidence="1">Uncharacterized protein</fullName>
    </submittedName>
</protein>
<dbReference type="EMBL" id="CP001344">
    <property type="protein sequence ID" value="ACL45955.1"/>
    <property type="molecule type" value="Genomic_DNA"/>
</dbReference>
<dbReference type="AlphaFoldDB" id="B8HSH2"/>
<dbReference type="STRING" id="395961.Cyan7425_3635"/>
<organism evidence="1">
    <name type="scientific">Cyanothece sp. (strain PCC 7425 / ATCC 29141)</name>
    <dbReference type="NCBI Taxonomy" id="395961"/>
    <lineage>
        <taxon>Bacteria</taxon>
        <taxon>Bacillati</taxon>
        <taxon>Cyanobacteriota</taxon>
        <taxon>Cyanophyceae</taxon>
        <taxon>Gomontiellales</taxon>
        <taxon>Cyanothecaceae</taxon>
        <taxon>Cyanothece</taxon>
    </lineage>
</organism>
<proteinExistence type="predicted"/>
<sequence>MEYLININLVDDQSLVPAAIDDPGCKSEAIHKEDGAQLLQVRVEKWVKLQAKLCAQATPAMLVIFETQASRSRQDSTLSAATPGR</sequence>
<evidence type="ECO:0000313" key="1">
    <source>
        <dbReference type="EMBL" id="ACL45955.1"/>
    </source>
</evidence>
<dbReference type="KEGG" id="cyn:Cyan7425_3635"/>
<name>B8HSH2_CYAP4</name>
<reference evidence="1" key="1">
    <citation type="submission" date="2009-01" db="EMBL/GenBank/DDBJ databases">
        <title>Complete sequence of chromosome Cyanothece sp. PCC 7425.</title>
        <authorList>
            <consortium name="US DOE Joint Genome Institute"/>
            <person name="Lucas S."/>
            <person name="Copeland A."/>
            <person name="Lapidus A."/>
            <person name="Glavina del Rio T."/>
            <person name="Dalin E."/>
            <person name="Tice H."/>
            <person name="Bruce D."/>
            <person name="Goodwin L."/>
            <person name="Pitluck S."/>
            <person name="Sims D."/>
            <person name="Meineke L."/>
            <person name="Brettin T."/>
            <person name="Detter J.C."/>
            <person name="Han C."/>
            <person name="Larimer F."/>
            <person name="Land M."/>
            <person name="Hauser L."/>
            <person name="Kyrpides N."/>
            <person name="Ovchinnikova G."/>
            <person name="Liberton M."/>
            <person name="Stoeckel J."/>
            <person name="Banerjee A."/>
            <person name="Singh A."/>
            <person name="Page L."/>
            <person name="Sato H."/>
            <person name="Zhao L."/>
            <person name="Sherman L."/>
            <person name="Pakrasi H."/>
            <person name="Richardson P."/>
        </authorList>
    </citation>
    <scope>NUCLEOTIDE SEQUENCE</scope>
    <source>
        <strain evidence="1">PCC 7425</strain>
    </source>
</reference>
<dbReference type="HOGENOM" id="CLU_2507127_0_0_3"/>